<evidence type="ECO:0000313" key="13">
    <source>
        <dbReference type="Proteomes" id="UP000542210"/>
    </source>
</evidence>
<evidence type="ECO:0000256" key="5">
    <source>
        <dbReference type="ARBA" id="ARBA00022692"/>
    </source>
</evidence>
<feature type="compositionally biased region" description="Polar residues" evidence="8">
    <location>
        <begin position="475"/>
        <end position="487"/>
    </location>
</feature>
<dbReference type="GO" id="GO:0005886">
    <property type="term" value="C:plasma membrane"/>
    <property type="evidence" value="ECO:0007669"/>
    <property type="project" value="UniProtKB-SubCell"/>
</dbReference>
<evidence type="ECO:0000256" key="9">
    <source>
        <dbReference type="SAM" id="Phobius"/>
    </source>
</evidence>
<evidence type="ECO:0000256" key="1">
    <source>
        <dbReference type="ARBA" id="ARBA00004651"/>
    </source>
</evidence>
<organism evidence="12 13">
    <name type="scientific">Sphaerisporangium siamense</name>
    <dbReference type="NCBI Taxonomy" id="795645"/>
    <lineage>
        <taxon>Bacteria</taxon>
        <taxon>Bacillati</taxon>
        <taxon>Actinomycetota</taxon>
        <taxon>Actinomycetes</taxon>
        <taxon>Streptosporangiales</taxon>
        <taxon>Streptosporangiaceae</taxon>
        <taxon>Sphaerisporangium</taxon>
    </lineage>
</organism>
<feature type="transmembrane region" description="Helical" evidence="9">
    <location>
        <begin position="442"/>
        <end position="460"/>
    </location>
</feature>
<gene>
    <name evidence="12" type="ORF">BJ982_001045</name>
</gene>
<feature type="transmembrane region" description="Helical" evidence="9">
    <location>
        <begin position="415"/>
        <end position="436"/>
    </location>
</feature>
<dbReference type="GO" id="GO:0016763">
    <property type="term" value="F:pentosyltransferase activity"/>
    <property type="evidence" value="ECO:0007669"/>
    <property type="project" value="TreeGrafter"/>
</dbReference>
<keyword evidence="6 9" id="KW-1133">Transmembrane helix</keyword>
<dbReference type="InterPro" id="IPR050297">
    <property type="entry name" value="LipidA_mod_glycosyltrf_83"/>
</dbReference>
<dbReference type="EMBL" id="JACHND010000001">
    <property type="protein sequence ID" value="MBB4699501.1"/>
    <property type="molecule type" value="Genomic_DNA"/>
</dbReference>
<feature type="transmembrane region" description="Helical" evidence="9">
    <location>
        <begin position="548"/>
        <end position="568"/>
    </location>
</feature>
<feature type="transmembrane region" description="Helical" evidence="9">
    <location>
        <begin position="525"/>
        <end position="542"/>
    </location>
</feature>
<evidence type="ECO:0000256" key="6">
    <source>
        <dbReference type="ARBA" id="ARBA00022989"/>
    </source>
</evidence>
<feature type="transmembrane region" description="Helical" evidence="9">
    <location>
        <begin position="128"/>
        <end position="147"/>
    </location>
</feature>
<dbReference type="RefSeq" id="WP_184877080.1">
    <property type="nucleotide sequence ID" value="NZ_BOOV01000024.1"/>
</dbReference>
<feature type="region of interest" description="Disordered" evidence="8">
    <location>
        <begin position="277"/>
        <end position="351"/>
    </location>
</feature>
<evidence type="ECO:0000259" key="10">
    <source>
        <dbReference type="Pfam" id="PF13231"/>
    </source>
</evidence>
<evidence type="ECO:0000256" key="4">
    <source>
        <dbReference type="ARBA" id="ARBA00022679"/>
    </source>
</evidence>
<dbReference type="InterPro" id="IPR038731">
    <property type="entry name" value="RgtA/B/C-like"/>
</dbReference>
<evidence type="ECO:0000256" key="2">
    <source>
        <dbReference type="ARBA" id="ARBA00022475"/>
    </source>
</evidence>
<evidence type="ECO:0000313" key="12">
    <source>
        <dbReference type="EMBL" id="MBB4699501.1"/>
    </source>
</evidence>
<feature type="compositionally biased region" description="Gly residues" evidence="8">
    <location>
        <begin position="277"/>
        <end position="300"/>
    </location>
</feature>
<dbReference type="Pfam" id="PF13231">
    <property type="entry name" value="PMT_2"/>
    <property type="match status" value="1"/>
</dbReference>
<dbReference type="Proteomes" id="UP000542210">
    <property type="component" value="Unassembled WGS sequence"/>
</dbReference>
<proteinExistence type="predicted"/>
<feature type="transmembrane region" description="Helical" evidence="9">
    <location>
        <begin position="575"/>
        <end position="594"/>
    </location>
</feature>
<keyword evidence="2" id="KW-1003">Cell membrane</keyword>
<keyword evidence="7 9" id="KW-0472">Membrane</keyword>
<dbReference type="Pfam" id="PF24878">
    <property type="entry name" value="YkcB_C"/>
    <property type="match status" value="1"/>
</dbReference>
<sequence>MVTVESPAIPTGEPSARDRPRAPVLALAAICLLAAVLYAWAPWGWGNPYYSAAVRSMSESFTNFLFGSFDPAGVVTVDKPPMALWPQVISTWIFGYHGWALLLPQVVEGVATVFLLHRTVRRWAGETAALVAGLVLALTPVTVVINRDNLPDTLLVLLMVAAAYALTRSVAPMTSRRAATGWLVLAAFLIGCGFTTKMLAAWVGLPAFLLAYLVATRPRHWPRDLAAAALVLTVGSLWWVAAADLWPGERPYIGGSADGTARDLVIGYNGLGRVLGGSGGFPQGPPRGGFPQGPPAGGSPQGTLPGGLPQDRPTGGPGASGGPGSLGGPDRPGGAPGGRFPFPLPGGAAGFGDPPGITRMFGPAVGGQATWLLPLSLAVLSGALVVAIRSRSRRESTVRETGAAEESRRARRAGWMLWGGWLLTNGLVFSLAQGIFHPYYTTMLVPPIAALTGAGVAAAARRHRNGGLTERHRTSGSTEGHLTSGSTEGHRSDGLTEKHQRGGLTEERGGGLTERRWTSGLTRRLVLPGAVVLTSAWAWVLLSREPGWHGWLRIAVPALAVAAIAVLLIARDRRVVLTAALVPMLAAPAVWSVATAFGPPAGPVIPAAGPVQPFMPGFPPPSDPSSPVQAPTPGLTPSSGPSGSVQAPTPGATPSSGPSGPAAPDGSVARRGGLPEPFGGSELGPEQRRVLDYAVRRSGAARIKLAIEGGAIMAAPYIMNTRETVIGMGGFMGGDPAPSLAHLDRWLRSGELRYVLAPSADNPGPPRMGASTGRTRWITQNCTPVPPAEYGGAATPANPPPGPFSAQLTLYRCG</sequence>
<feature type="transmembrane region" description="Helical" evidence="9">
    <location>
        <begin position="24"/>
        <end position="41"/>
    </location>
</feature>
<feature type="region of interest" description="Disordered" evidence="8">
    <location>
        <begin position="614"/>
        <end position="684"/>
    </location>
</feature>
<feature type="transmembrane region" description="Helical" evidence="9">
    <location>
        <begin position="96"/>
        <end position="116"/>
    </location>
</feature>
<keyword evidence="4 12" id="KW-0808">Transferase</keyword>
<evidence type="ECO:0000256" key="7">
    <source>
        <dbReference type="ARBA" id="ARBA00023136"/>
    </source>
</evidence>
<dbReference type="AlphaFoldDB" id="A0A7W7D5Y1"/>
<comment type="subcellular location">
    <subcellularLocation>
        <location evidence="1">Cell membrane</location>
        <topology evidence="1">Multi-pass membrane protein</topology>
    </subcellularLocation>
</comment>
<accession>A0A7W7D5Y1</accession>
<keyword evidence="13" id="KW-1185">Reference proteome</keyword>
<feature type="compositionally biased region" description="Basic and acidic residues" evidence="8">
    <location>
        <begin position="488"/>
        <end position="513"/>
    </location>
</feature>
<dbReference type="InterPro" id="IPR056785">
    <property type="entry name" value="YkcA/B-like_C"/>
</dbReference>
<keyword evidence="3" id="KW-0328">Glycosyltransferase</keyword>
<keyword evidence="5 9" id="KW-0812">Transmembrane</keyword>
<dbReference type="GO" id="GO:0010041">
    <property type="term" value="P:response to iron(III) ion"/>
    <property type="evidence" value="ECO:0007669"/>
    <property type="project" value="TreeGrafter"/>
</dbReference>
<feature type="transmembrane region" description="Helical" evidence="9">
    <location>
        <begin position="369"/>
        <end position="388"/>
    </location>
</feature>
<feature type="compositionally biased region" description="Low complexity" evidence="8">
    <location>
        <begin position="625"/>
        <end position="667"/>
    </location>
</feature>
<feature type="transmembrane region" description="Helical" evidence="9">
    <location>
        <begin position="153"/>
        <end position="171"/>
    </location>
</feature>
<evidence type="ECO:0000256" key="3">
    <source>
        <dbReference type="ARBA" id="ARBA00022676"/>
    </source>
</evidence>
<evidence type="ECO:0000256" key="8">
    <source>
        <dbReference type="SAM" id="MobiDB-lite"/>
    </source>
</evidence>
<feature type="transmembrane region" description="Helical" evidence="9">
    <location>
        <begin position="178"/>
        <end position="196"/>
    </location>
</feature>
<feature type="compositionally biased region" description="Gly residues" evidence="8">
    <location>
        <begin position="315"/>
        <end position="337"/>
    </location>
</feature>
<dbReference type="GO" id="GO:0009103">
    <property type="term" value="P:lipopolysaccharide biosynthetic process"/>
    <property type="evidence" value="ECO:0007669"/>
    <property type="project" value="UniProtKB-ARBA"/>
</dbReference>
<protein>
    <submittedName>
        <fullName evidence="12">4-amino-4-deoxy-L-arabinose transferase-like glycosyltransferase</fullName>
    </submittedName>
</protein>
<feature type="domain" description="Glycosyltransferase RgtA/B/C/D-like" evidence="10">
    <location>
        <begin position="78"/>
        <end position="239"/>
    </location>
</feature>
<dbReference type="PANTHER" id="PTHR33908">
    <property type="entry name" value="MANNOSYLTRANSFERASE YKCB-RELATED"/>
    <property type="match status" value="1"/>
</dbReference>
<name>A0A7W7D5Y1_9ACTN</name>
<comment type="caution">
    <text evidence="12">The sequence shown here is derived from an EMBL/GenBank/DDBJ whole genome shotgun (WGS) entry which is preliminary data.</text>
</comment>
<reference evidence="12 13" key="1">
    <citation type="submission" date="2020-08" db="EMBL/GenBank/DDBJ databases">
        <title>Sequencing the genomes of 1000 actinobacteria strains.</title>
        <authorList>
            <person name="Klenk H.-P."/>
        </authorList>
    </citation>
    <scope>NUCLEOTIDE SEQUENCE [LARGE SCALE GENOMIC DNA]</scope>
    <source>
        <strain evidence="12 13">DSM 45784</strain>
    </source>
</reference>
<dbReference type="PANTHER" id="PTHR33908:SF3">
    <property type="entry name" value="UNDECAPRENYL PHOSPHATE-ALPHA-4-AMINO-4-DEOXY-L-ARABINOSE ARABINOSYL TRANSFERASE"/>
    <property type="match status" value="1"/>
</dbReference>
<feature type="region of interest" description="Disordered" evidence="8">
    <location>
        <begin position="462"/>
        <end position="513"/>
    </location>
</feature>
<feature type="domain" description="Putative mannosyltransferase YkcA/B-like C-terminal" evidence="11">
    <location>
        <begin position="691"/>
        <end position="781"/>
    </location>
</feature>
<evidence type="ECO:0000259" key="11">
    <source>
        <dbReference type="Pfam" id="PF24878"/>
    </source>
</evidence>